<evidence type="ECO:0000256" key="5">
    <source>
        <dbReference type="ARBA" id="ARBA00023077"/>
    </source>
</evidence>
<keyword evidence="3 8" id="KW-1134">Transmembrane beta strand</keyword>
<dbReference type="Gene3D" id="2.60.40.1120">
    <property type="entry name" value="Carboxypeptidase-like, regulatory domain"/>
    <property type="match status" value="1"/>
</dbReference>
<feature type="domain" description="TonB-dependent receptor plug" evidence="12">
    <location>
        <begin position="137"/>
        <end position="238"/>
    </location>
</feature>
<dbReference type="InterPro" id="IPR008969">
    <property type="entry name" value="CarboxyPept-like_regulatory"/>
</dbReference>
<dbReference type="Proteomes" id="UP001484239">
    <property type="component" value="Unassembled WGS sequence"/>
</dbReference>
<dbReference type="SUPFAM" id="SSF49464">
    <property type="entry name" value="Carboxypeptidase regulatory domain-like"/>
    <property type="match status" value="1"/>
</dbReference>
<dbReference type="PANTHER" id="PTHR30069">
    <property type="entry name" value="TONB-DEPENDENT OUTER MEMBRANE RECEPTOR"/>
    <property type="match status" value="1"/>
</dbReference>
<dbReference type="InterPro" id="IPR012910">
    <property type="entry name" value="Plug_dom"/>
</dbReference>
<comment type="similarity">
    <text evidence="8 9">Belongs to the TonB-dependent receptor family.</text>
</comment>
<comment type="subcellular location">
    <subcellularLocation>
        <location evidence="1 8">Cell outer membrane</location>
        <topology evidence="1 8">Multi-pass membrane protein</topology>
    </subcellularLocation>
</comment>
<keyword evidence="4 8" id="KW-0812">Transmembrane</keyword>
<keyword evidence="7 8" id="KW-0998">Cell outer membrane</keyword>
<protein>
    <submittedName>
        <fullName evidence="13">TonB-dependent receptor</fullName>
    </submittedName>
</protein>
<evidence type="ECO:0000256" key="9">
    <source>
        <dbReference type="RuleBase" id="RU003357"/>
    </source>
</evidence>
<evidence type="ECO:0000313" key="13">
    <source>
        <dbReference type="EMBL" id="MEK9501797.1"/>
    </source>
</evidence>
<dbReference type="InterPro" id="IPR036942">
    <property type="entry name" value="Beta-barrel_TonB_sf"/>
</dbReference>
<reference evidence="13 14" key="1">
    <citation type="submission" date="2024-02" db="EMBL/GenBank/DDBJ databases">
        <title>A novel Gemmatimonadota bacterium.</title>
        <authorList>
            <person name="Du Z.-J."/>
            <person name="Ye Y.-Q."/>
        </authorList>
    </citation>
    <scope>NUCLEOTIDE SEQUENCE [LARGE SCALE GENOMIC DNA]</scope>
    <source>
        <strain evidence="13 14">DH-20</strain>
    </source>
</reference>
<comment type="caution">
    <text evidence="13">The sequence shown here is derived from an EMBL/GenBank/DDBJ whole genome shotgun (WGS) entry which is preliminary data.</text>
</comment>
<dbReference type="Gene3D" id="2.40.170.20">
    <property type="entry name" value="TonB-dependent receptor, beta-barrel domain"/>
    <property type="match status" value="1"/>
</dbReference>
<dbReference type="PROSITE" id="PS52016">
    <property type="entry name" value="TONB_DEPENDENT_REC_3"/>
    <property type="match status" value="1"/>
</dbReference>
<evidence type="ECO:0000256" key="3">
    <source>
        <dbReference type="ARBA" id="ARBA00022452"/>
    </source>
</evidence>
<evidence type="ECO:0000256" key="7">
    <source>
        <dbReference type="ARBA" id="ARBA00023237"/>
    </source>
</evidence>
<name>A0ABU9EAN9_9BACT</name>
<organism evidence="13 14">
    <name type="scientific">Gaopeijia maritima</name>
    <dbReference type="NCBI Taxonomy" id="3119007"/>
    <lineage>
        <taxon>Bacteria</taxon>
        <taxon>Pseudomonadati</taxon>
        <taxon>Gemmatimonadota</taxon>
        <taxon>Longimicrobiia</taxon>
        <taxon>Gaopeijiales</taxon>
        <taxon>Gaopeijiaceae</taxon>
        <taxon>Gaopeijia</taxon>
    </lineage>
</organism>
<proteinExistence type="inferred from homology"/>
<keyword evidence="2 8" id="KW-0813">Transport</keyword>
<dbReference type="RefSeq" id="WP_405287179.1">
    <property type="nucleotide sequence ID" value="NZ_JBBHLI010000007.1"/>
</dbReference>
<dbReference type="Gene3D" id="2.170.130.10">
    <property type="entry name" value="TonB-dependent receptor, plug domain"/>
    <property type="match status" value="1"/>
</dbReference>
<sequence>MSYRTFRSLALLLALAAPVLETTALLAQDPEVPHGNDVHGVVRDESGDPLSAVAVRLPRLGRSELSHADGRFHLERVPAGDHVILFERIGYRTHAMTVSIEPGGTVQLDVVLAASAFEVEGFVVTGTPTARAGDRVVRPIDVLSAQELTRRLESTVASTLESQPGMAAVTMGPATARPVIRGLGGDRVLVLEDGERVGDVSAVSSDHATAVDPSSAQRIEVVRGPSALLYGSQALGGVVNVVREEVPRTVHHGLHATVSLQGQSVNDGLVGSATLLSGWGDHVALRLEGGLREAGDLTTPEGALENTGATTRNLAGGVSWVGEGGHIGGAYRFYGNDYGIPGGFVGAHPTGVDIEMTRHVVKGDAQLREVGPFDLLEGSASHTRYNHKEIEPGGILGTEYGLFTTAGEVKAHHGDLGALTGGTVGVRAQFERFGFGGGLSTTDAGRWTLSAYAHEEMDLDDWTAEAGVRWDHVRADALDEDPDASIGNVRDRAFHAFSGSLGVLRRLGGGFTAGFSVARAFRAPDISELYSEGPHLASYSFEVGNPDLGTEVGTGVDLFLRLDRGAIRGELAAFRNSVAGYLYPRETGEISPRTQLPIYQYTGADALLVGFESGLEIALGDRVAVDGTLSWVRGTLVDDDEPLPFMPPLNGRVGLRYDTPVWFAGAEARLAAQQDRLGEFETATDGYAILGLSAGLRTTLGGRLHTLTLRLDNATDETYRNHLSRTKEIMPEAGRGVSLVYRLVF</sequence>
<dbReference type="InterPro" id="IPR039426">
    <property type="entry name" value="TonB-dep_rcpt-like"/>
</dbReference>
<dbReference type="EMBL" id="JBBHLI010000007">
    <property type="protein sequence ID" value="MEK9501797.1"/>
    <property type="molecule type" value="Genomic_DNA"/>
</dbReference>
<dbReference type="SUPFAM" id="SSF56935">
    <property type="entry name" value="Porins"/>
    <property type="match status" value="1"/>
</dbReference>
<feature type="signal peptide" evidence="10">
    <location>
        <begin position="1"/>
        <end position="27"/>
    </location>
</feature>
<dbReference type="CDD" id="cd01347">
    <property type="entry name" value="ligand_gated_channel"/>
    <property type="match status" value="1"/>
</dbReference>
<feature type="chain" id="PRO_5045963208" evidence="10">
    <location>
        <begin position="28"/>
        <end position="745"/>
    </location>
</feature>
<evidence type="ECO:0000256" key="6">
    <source>
        <dbReference type="ARBA" id="ARBA00023136"/>
    </source>
</evidence>
<evidence type="ECO:0000313" key="14">
    <source>
        <dbReference type="Proteomes" id="UP001484239"/>
    </source>
</evidence>
<keyword evidence="6 8" id="KW-0472">Membrane</keyword>
<keyword evidence="5 9" id="KW-0798">TonB box</keyword>
<accession>A0ABU9EAN9</accession>
<dbReference type="InterPro" id="IPR037066">
    <property type="entry name" value="Plug_dom_sf"/>
</dbReference>
<keyword evidence="13" id="KW-0675">Receptor</keyword>
<feature type="domain" description="TonB-dependent receptor-like beta-barrel" evidence="11">
    <location>
        <begin position="311"/>
        <end position="713"/>
    </location>
</feature>
<evidence type="ECO:0000259" key="11">
    <source>
        <dbReference type="Pfam" id="PF00593"/>
    </source>
</evidence>
<evidence type="ECO:0000256" key="10">
    <source>
        <dbReference type="SAM" id="SignalP"/>
    </source>
</evidence>
<keyword evidence="10" id="KW-0732">Signal</keyword>
<evidence type="ECO:0000256" key="8">
    <source>
        <dbReference type="PROSITE-ProRule" id="PRU01360"/>
    </source>
</evidence>
<dbReference type="Pfam" id="PF00593">
    <property type="entry name" value="TonB_dep_Rec_b-barrel"/>
    <property type="match status" value="1"/>
</dbReference>
<evidence type="ECO:0000256" key="2">
    <source>
        <dbReference type="ARBA" id="ARBA00022448"/>
    </source>
</evidence>
<evidence type="ECO:0000256" key="1">
    <source>
        <dbReference type="ARBA" id="ARBA00004571"/>
    </source>
</evidence>
<gene>
    <name evidence="13" type="ORF">WI372_12470</name>
</gene>
<dbReference type="Pfam" id="PF13620">
    <property type="entry name" value="CarboxypepD_reg"/>
    <property type="match status" value="1"/>
</dbReference>
<dbReference type="Pfam" id="PF07715">
    <property type="entry name" value="Plug"/>
    <property type="match status" value="1"/>
</dbReference>
<evidence type="ECO:0000259" key="12">
    <source>
        <dbReference type="Pfam" id="PF07715"/>
    </source>
</evidence>
<dbReference type="PANTHER" id="PTHR30069:SF40">
    <property type="entry name" value="TONB-DEPENDENT RECEPTOR NMB0964-RELATED"/>
    <property type="match status" value="1"/>
</dbReference>
<keyword evidence="14" id="KW-1185">Reference proteome</keyword>
<evidence type="ECO:0000256" key="4">
    <source>
        <dbReference type="ARBA" id="ARBA00022692"/>
    </source>
</evidence>
<dbReference type="InterPro" id="IPR000531">
    <property type="entry name" value="Beta-barrel_TonB"/>
</dbReference>